<dbReference type="GO" id="GO:0003677">
    <property type="term" value="F:DNA binding"/>
    <property type="evidence" value="ECO:0007669"/>
    <property type="project" value="InterPro"/>
</dbReference>
<dbReference type="GO" id="GO:0005524">
    <property type="term" value="F:ATP binding"/>
    <property type="evidence" value="ECO:0007669"/>
    <property type="project" value="InterPro"/>
</dbReference>
<gene>
    <name evidence="3" type="ORF">COY85_04520</name>
</gene>
<feature type="coiled-coil region" evidence="1">
    <location>
        <begin position="652"/>
        <end position="686"/>
    </location>
</feature>
<name>A0A2M7QNU6_9BACT</name>
<keyword evidence="3" id="KW-0540">Nuclease</keyword>
<dbReference type="SUPFAM" id="SSF52540">
    <property type="entry name" value="P-loop containing nucleoside triphosphate hydrolases"/>
    <property type="match status" value="1"/>
</dbReference>
<dbReference type="InterPro" id="IPR006935">
    <property type="entry name" value="Helicase/UvrB_N"/>
</dbReference>
<comment type="caution">
    <text evidence="3">The sequence shown here is derived from an EMBL/GenBank/DDBJ whole genome shotgun (WGS) entry which is preliminary data.</text>
</comment>
<evidence type="ECO:0000313" key="4">
    <source>
        <dbReference type="Proteomes" id="UP000229481"/>
    </source>
</evidence>
<keyword evidence="3" id="KW-0378">Hydrolase</keyword>
<keyword evidence="3" id="KW-0255">Endonuclease</keyword>
<feature type="domain" description="Helicase/UvrB N-terminal" evidence="2">
    <location>
        <begin position="135"/>
        <end position="330"/>
    </location>
</feature>
<evidence type="ECO:0000313" key="3">
    <source>
        <dbReference type="EMBL" id="PIY73992.1"/>
    </source>
</evidence>
<protein>
    <submittedName>
        <fullName evidence="3">Restriction endonuclease subunit R</fullName>
    </submittedName>
</protein>
<proteinExistence type="predicted"/>
<dbReference type="AlphaFoldDB" id="A0A2M7QNU6"/>
<dbReference type="InterPro" id="IPR027417">
    <property type="entry name" value="P-loop_NTPase"/>
</dbReference>
<dbReference type="EMBL" id="PFLK01000121">
    <property type="protein sequence ID" value="PIY73992.1"/>
    <property type="molecule type" value="Genomic_DNA"/>
</dbReference>
<reference evidence="4" key="1">
    <citation type="submission" date="2017-09" db="EMBL/GenBank/DDBJ databases">
        <title>Depth-based differentiation of microbial function through sediment-hosted aquifers and enrichment of novel symbionts in the deep terrestrial subsurface.</title>
        <authorList>
            <person name="Probst A.J."/>
            <person name="Ladd B."/>
            <person name="Jarett J.K."/>
            <person name="Geller-Mcgrath D.E."/>
            <person name="Sieber C.M.K."/>
            <person name="Emerson J.B."/>
            <person name="Anantharaman K."/>
            <person name="Thomas B.C."/>
            <person name="Malmstrom R."/>
            <person name="Stieglmeier M."/>
            <person name="Klingl A."/>
            <person name="Woyke T."/>
            <person name="Ryan C.M."/>
            <person name="Banfield J.F."/>
        </authorList>
    </citation>
    <scope>NUCLEOTIDE SEQUENCE [LARGE SCALE GENOMIC DNA]</scope>
</reference>
<dbReference type="Proteomes" id="UP000229481">
    <property type="component" value="Unassembled WGS sequence"/>
</dbReference>
<sequence>MNLHERIKIEVANWKGKNYTSKYAVISEILEWQILNGKNGSSALRYLRKPQLEALEVYWYLRLEKNTPHVFDLYKNLISDPYDFLSAFGIPVSHEKITRLLAQGGAEAVIKKIKTDDEFVRQFRLNAVRETLALAYPSYILALAMGAGKTVLVGSIIATEFAMALEYPDGPFVKNALVFAPGKTILGALKELSDVPYEKILPPRLYKQFISTVKITYTRDGQKNIPVIPKSAFNLIVTNTEKIRITKQSITKGLLGGLLPIGEEEEIKEDVANQRLKTIASLSNLAIFSDEAHHTYGQALDRELKQVRKTVDYLAENTNVRVVVNTTGTPYYRRQILKDVVYWYGLSQGIRDGILKEVRGNIMAFPEVETKQLVRQILKDFFGNYRGVKIHDNIPAKIALYFPQTDDIDDIKPVVEQSLISLKLDPSIALPVTNESDEKTKDLFNNRINDPTLPYRVFLLVNMGTEGWNVPSLFATALVREVRSSNNFVLQAASRCLRQIPDNPHKAKIYLAKENVAVLDSELQETFGETLADLNAVQPEMKKARLLIRKLEIPPVLMQKIIKRVVPRQDTAELQNFVLAKPAAMPSVIETKLYGAQDRGPRKRILEEVGTKTLVLEQDLTDARELSTELASAYRFSYPLLYEKLTKLYGESDITESEARNLREQLEQQARKYEITQEEIEMALALVRKEGFDEESEKNKKLFVTEIQYRKDKENLLLQYEVWRNRRPRQGQLDFGFHYTPYNFDSNPEQDFFVRMLEEIEENPADVEDIYFTGAMDDPNKTDFLFEYQDKDGKWHNYAPDFLIRKKDGKMLIVEVKAEDRREADKTKRKEKAMREIEGLNRDAVRYEIVETERDTVKFSDLENIKKLVYAKEKTK</sequence>
<accession>A0A2M7QNU6</accession>
<organism evidence="3 4">
    <name type="scientific">Candidatus Portnoybacteria bacterium CG_4_10_14_0_8_um_filter_40_50</name>
    <dbReference type="NCBI Taxonomy" id="1974800"/>
    <lineage>
        <taxon>Bacteria</taxon>
        <taxon>Candidatus Portnoyibacteriota</taxon>
    </lineage>
</organism>
<feature type="coiled-coil region" evidence="1">
    <location>
        <begin position="823"/>
        <end position="850"/>
    </location>
</feature>
<dbReference type="Pfam" id="PF04851">
    <property type="entry name" value="ResIII"/>
    <property type="match status" value="1"/>
</dbReference>
<keyword evidence="1" id="KW-0175">Coiled coil</keyword>
<dbReference type="GO" id="GO:0016787">
    <property type="term" value="F:hydrolase activity"/>
    <property type="evidence" value="ECO:0007669"/>
    <property type="project" value="InterPro"/>
</dbReference>
<dbReference type="GO" id="GO:0004519">
    <property type="term" value="F:endonuclease activity"/>
    <property type="evidence" value="ECO:0007669"/>
    <property type="project" value="UniProtKB-KW"/>
</dbReference>
<evidence type="ECO:0000256" key="1">
    <source>
        <dbReference type="SAM" id="Coils"/>
    </source>
</evidence>
<evidence type="ECO:0000259" key="2">
    <source>
        <dbReference type="Pfam" id="PF04851"/>
    </source>
</evidence>
<dbReference type="Gene3D" id="3.40.50.300">
    <property type="entry name" value="P-loop containing nucleotide triphosphate hydrolases"/>
    <property type="match status" value="2"/>
</dbReference>